<sequence>MCDSSSDHVALILNESTKWTLKTRSMYSVCSSQSRVLSLEYLSYHICCNLPAARVFASSGLKRNGQPGLFMCRSMLGSPTHHHCRHHSLWLHTLLLCHSHSLVFQT</sequence>
<dbReference type="EMBL" id="SWLE01000016">
    <property type="protein sequence ID" value="TNM90433.1"/>
    <property type="molecule type" value="Genomic_DNA"/>
</dbReference>
<comment type="caution">
    <text evidence="1">The sequence shown here is derived from an EMBL/GenBank/DDBJ whole genome shotgun (WGS) entry which is preliminary data.</text>
</comment>
<name>A0A4Z2BDR8_9TELE</name>
<dbReference type="AlphaFoldDB" id="A0A4Z2BDR8"/>
<reference evidence="1 2" key="1">
    <citation type="submission" date="2019-04" db="EMBL/GenBank/DDBJ databases">
        <title>The sequence and de novo assembly of Takifugu bimaculatus genome using PacBio and Hi-C technologies.</title>
        <authorList>
            <person name="Xu P."/>
            <person name="Liu B."/>
            <person name="Zhou Z."/>
        </authorList>
    </citation>
    <scope>NUCLEOTIDE SEQUENCE [LARGE SCALE GENOMIC DNA]</scope>
    <source>
        <strain evidence="1">TB-2018</strain>
        <tissue evidence="1">Muscle</tissue>
    </source>
</reference>
<evidence type="ECO:0000313" key="1">
    <source>
        <dbReference type="EMBL" id="TNM90433.1"/>
    </source>
</evidence>
<evidence type="ECO:0000313" key="2">
    <source>
        <dbReference type="Proteomes" id="UP000516260"/>
    </source>
</evidence>
<gene>
    <name evidence="1" type="ORF">fugu_002722</name>
</gene>
<protein>
    <submittedName>
        <fullName evidence="1">Uncharacterized protein</fullName>
    </submittedName>
</protein>
<proteinExistence type="predicted"/>
<dbReference type="Proteomes" id="UP000516260">
    <property type="component" value="Chromosome 3"/>
</dbReference>
<organism evidence="1 2">
    <name type="scientific">Takifugu bimaculatus</name>
    <dbReference type="NCBI Taxonomy" id="433685"/>
    <lineage>
        <taxon>Eukaryota</taxon>
        <taxon>Metazoa</taxon>
        <taxon>Chordata</taxon>
        <taxon>Craniata</taxon>
        <taxon>Vertebrata</taxon>
        <taxon>Euteleostomi</taxon>
        <taxon>Actinopterygii</taxon>
        <taxon>Neopterygii</taxon>
        <taxon>Teleostei</taxon>
        <taxon>Neoteleostei</taxon>
        <taxon>Acanthomorphata</taxon>
        <taxon>Eupercaria</taxon>
        <taxon>Tetraodontiformes</taxon>
        <taxon>Tetradontoidea</taxon>
        <taxon>Tetraodontidae</taxon>
        <taxon>Takifugu</taxon>
    </lineage>
</organism>
<keyword evidence="2" id="KW-1185">Reference proteome</keyword>
<accession>A0A4Z2BDR8</accession>